<evidence type="ECO:0000313" key="3">
    <source>
        <dbReference type="EMBL" id="MDT0305041.1"/>
    </source>
</evidence>
<feature type="transmembrane region" description="Helical" evidence="2">
    <location>
        <begin position="20"/>
        <end position="38"/>
    </location>
</feature>
<sequence>MRLPFTGATIGADPVRATILAAAIPSLASLVLTAWSLMDALPESAPWGVGLAAGVVLDIALVSAVAIAWVTPAVAKPAQVAGWLIAALAAGLVGWHSWLIDWPLMALGLIPLAAKGLWGLALQARLARLAQEAEDAEETRAAEVERERQEAEQRRAAEQEQARRAAELATDLTHDQQAEIARRRRDAAYARELSDAQRDLDDATAEAAHQAEMAKIRRAAEQQRALEREQAEVVKERQALVREIQAGRGLALEVGDTPDDLTSLPDLDASLMGFGSARPRELEPRLRELLEYVAAAEAPSVRGAARALGVDAATIRRRRDELTEQGYNVSALKRTQQ</sequence>
<keyword evidence="2" id="KW-1133">Transmembrane helix</keyword>
<evidence type="ECO:0000256" key="2">
    <source>
        <dbReference type="SAM" id="Phobius"/>
    </source>
</evidence>
<dbReference type="EMBL" id="JAVREK010000035">
    <property type="protein sequence ID" value="MDT0305041.1"/>
    <property type="molecule type" value="Genomic_DNA"/>
</dbReference>
<evidence type="ECO:0000256" key="1">
    <source>
        <dbReference type="SAM" id="MobiDB-lite"/>
    </source>
</evidence>
<protein>
    <recommendedName>
        <fullName evidence="5">DUF2637 domain-containing protein</fullName>
    </recommendedName>
</protein>
<keyword evidence="2" id="KW-0472">Membrane</keyword>
<organism evidence="3 4">
    <name type="scientific">Streptomonospora wellingtoniae</name>
    <dbReference type="NCBI Taxonomy" id="3075544"/>
    <lineage>
        <taxon>Bacteria</taxon>
        <taxon>Bacillati</taxon>
        <taxon>Actinomycetota</taxon>
        <taxon>Actinomycetes</taxon>
        <taxon>Streptosporangiales</taxon>
        <taxon>Nocardiopsidaceae</taxon>
        <taxon>Streptomonospora</taxon>
    </lineage>
</organism>
<evidence type="ECO:0000313" key="4">
    <source>
        <dbReference type="Proteomes" id="UP001183226"/>
    </source>
</evidence>
<comment type="caution">
    <text evidence="3">The sequence shown here is derived from an EMBL/GenBank/DDBJ whole genome shotgun (WGS) entry which is preliminary data.</text>
</comment>
<gene>
    <name evidence="3" type="ORF">RM446_23205</name>
</gene>
<dbReference type="RefSeq" id="WP_311547556.1">
    <property type="nucleotide sequence ID" value="NZ_JAVREK010000035.1"/>
</dbReference>
<feature type="region of interest" description="Disordered" evidence="1">
    <location>
        <begin position="138"/>
        <end position="183"/>
    </location>
</feature>
<evidence type="ECO:0008006" key="5">
    <source>
        <dbReference type="Google" id="ProtNLM"/>
    </source>
</evidence>
<keyword evidence="2" id="KW-0812">Transmembrane</keyword>
<dbReference type="Proteomes" id="UP001183226">
    <property type="component" value="Unassembled WGS sequence"/>
</dbReference>
<reference evidence="4" key="1">
    <citation type="submission" date="2023-07" db="EMBL/GenBank/DDBJ databases">
        <title>30 novel species of actinomycetes from the DSMZ collection.</title>
        <authorList>
            <person name="Nouioui I."/>
        </authorList>
    </citation>
    <scope>NUCLEOTIDE SEQUENCE [LARGE SCALE GENOMIC DNA]</scope>
    <source>
        <strain evidence="4">DSM 45055</strain>
    </source>
</reference>
<proteinExistence type="predicted"/>
<name>A0ABU2L0F5_9ACTN</name>
<feature type="transmembrane region" description="Helical" evidence="2">
    <location>
        <begin position="44"/>
        <end position="68"/>
    </location>
</feature>
<keyword evidence="4" id="KW-1185">Reference proteome</keyword>
<accession>A0ABU2L0F5</accession>
<feature type="transmembrane region" description="Helical" evidence="2">
    <location>
        <begin position="80"/>
        <end position="98"/>
    </location>
</feature>